<keyword evidence="6" id="KW-1185">Reference proteome</keyword>
<gene>
    <name evidence="5" type="ORF">NCTC13315_01519</name>
</gene>
<keyword evidence="3" id="KW-0560">Oxidoreductase</keyword>
<keyword evidence="2 5" id="KW-0223">Dioxygenase</keyword>
<dbReference type="InterPro" id="IPR051821">
    <property type="entry name" value="Asp/Asn_beta-hydroxylase"/>
</dbReference>
<dbReference type="SUPFAM" id="SSF51197">
    <property type="entry name" value="Clavaminate synthase-like"/>
    <property type="match status" value="1"/>
</dbReference>
<evidence type="ECO:0000256" key="2">
    <source>
        <dbReference type="ARBA" id="ARBA00022964"/>
    </source>
</evidence>
<dbReference type="PANTHER" id="PTHR46332:SF5">
    <property type="entry name" value="ASPARTATE BETA-HYDROXYLASE DOMAIN CONTAINING 2"/>
    <property type="match status" value="1"/>
</dbReference>
<dbReference type="Proteomes" id="UP000254968">
    <property type="component" value="Unassembled WGS sequence"/>
</dbReference>
<proteinExistence type="inferred from homology"/>
<protein>
    <submittedName>
        <fullName evidence="5">Peptide aspartate b-dioxygenase</fullName>
    </submittedName>
</protein>
<organism evidence="5 6">
    <name type="scientific">Legionella beliardensis</name>
    <dbReference type="NCBI Taxonomy" id="91822"/>
    <lineage>
        <taxon>Bacteria</taxon>
        <taxon>Pseudomonadati</taxon>
        <taxon>Pseudomonadota</taxon>
        <taxon>Gammaproteobacteria</taxon>
        <taxon>Legionellales</taxon>
        <taxon>Legionellaceae</taxon>
        <taxon>Legionella</taxon>
    </lineage>
</organism>
<dbReference type="GO" id="GO:0051213">
    <property type="term" value="F:dioxygenase activity"/>
    <property type="evidence" value="ECO:0007669"/>
    <property type="project" value="UniProtKB-KW"/>
</dbReference>
<dbReference type="AlphaFoldDB" id="A0A378I2R1"/>
<dbReference type="Pfam" id="PF05118">
    <property type="entry name" value="Asp_Arg_Hydrox"/>
    <property type="match status" value="1"/>
</dbReference>
<dbReference type="PANTHER" id="PTHR46332">
    <property type="entry name" value="ASPARTATE BETA-HYDROXYLASE DOMAIN-CONTAINING PROTEIN 2"/>
    <property type="match status" value="1"/>
</dbReference>
<dbReference type="OrthoDB" id="21665at2"/>
<dbReference type="GO" id="GO:0016020">
    <property type="term" value="C:membrane"/>
    <property type="evidence" value="ECO:0007669"/>
    <property type="project" value="TreeGrafter"/>
</dbReference>
<evidence type="ECO:0000313" key="5">
    <source>
        <dbReference type="EMBL" id="STX28985.1"/>
    </source>
</evidence>
<dbReference type="InterPro" id="IPR007803">
    <property type="entry name" value="Asp/Arg/Pro-Hydrxlase"/>
</dbReference>
<sequence>MDYHYFKDIINAIYGRHIGYDKRPTFFNIDQTYPSLNEITKHFPEIKKEFYQVLANNTQLPRYHDIDPGEADISGTTQKNWNVFMLYLLGYQVEKAQALCPTLCRLVERIPNLIQAFFSILEPGKSIPLHKGPYMGYLRYHLGIHIPKNQPPEIIVNGQTYTWREGEAVLFDDSWPHEVKNESDDYRAVLIIDVLRPMPLVPHLLNQFVTNVIGRYFYGRKVIKRALQFNEEIKPIAQ</sequence>
<feature type="domain" description="Aspartyl/asparaginy/proline hydroxylase" evidence="4">
    <location>
        <begin position="41"/>
        <end position="197"/>
    </location>
</feature>
<comment type="similarity">
    <text evidence="1">Belongs to the aspartyl/asparaginyl beta-hydroxylase family.</text>
</comment>
<evidence type="ECO:0000256" key="1">
    <source>
        <dbReference type="ARBA" id="ARBA00007730"/>
    </source>
</evidence>
<evidence type="ECO:0000256" key="3">
    <source>
        <dbReference type="ARBA" id="ARBA00023002"/>
    </source>
</evidence>
<name>A0A378I2R1_9GAMM</name>
<dbReference type="Gene3D" id="2.60.120.330">
    <property type="entry name" value="B-lactam Antibiotic, Isopenicillin N Synthase, Chain"/>
    <property type="match status" value="1"/>
</dbReference>
<dbReference type="InterPro" id="IPR027443">
    <property type="entry name" value="IPNS-like_sf"/>
</dbReference>
<accession>A0A378I2R1</accession>
<evidence type="ECO:0000313" key="6">
    <source>
        <dbReference type="Proteomes" id="UP000254968"/>
    </source>
</evidence>
<dbReference type="EMBL" id="UGNV01000001">
    <property type="protein sequence ID" value="STX28985.1"/>
    <property type="molecule type" value="Genomic_DNA"/>
</dbReference>
<dbReference type="RefSeq" id="WP_115302690.1">
    <property type="nucleotide sequence ID" value="NZ_CAAAHO010000004.1"/>
</dbReference>
<evidence type="ECO:0000259" key="4">
    <source>
        <dbReference type="Pfam" id="PF05118"/>
    </source>
</evidence>
<reference evidence="5 6" key="1">
    <citation type="submission" date="2018-06" db="EMBL/GenBank/DDBJ databases">
        <authorList>
            <consortium name="Pathogen Informatics"/>
            <person name="Doyle S."/>
        </authorList>
    </citation>
    <scope>NUCLEOTIDE SEQUENCE [LARGE SCALE GENOMIC DNA]</scope>
    <source>
        <strain evidence="5 6">NCTC13315</strain>
    </source>
</reference>